<reference evidence="1" key="2">
    <citation type="submission" date="2021-04" db="EMBL/GenBank/DDBJ databases">
        <authorList>
            <person name="Gilroy R."/>
        </authorList>
    </citation>
    <scope>NUCLEOTIDE SEQUENCE</scope>
    <source>
        <strain evidence="1">CHK160-9182</strain>
    </source>
</reference>
<evidence type="ECO:0000313" key="2">
    <source>
        <dbReference type="Proteomes" id="UP000823934"/>
    </source>
</evidence>
<proteinExistence type="predicted"/>
<organism evidence="1 2">
    <name type="scientific">Candidatus Ignatzschineria merdigallinarum</name>
    <dbReference type="NCBI Taxonomy" id="2838621"/>
    <lineage>
        <taxon>Bacteria</taxon>
        <taxon>Pseudomonadati</taxon>
        <taxon>Pseudomonadota</taxon>
        <taxon>Gammaproteobacteria</taxon>
        <taxon>Cardiobacteriales</taxon>
        <taxon>Ignatzschineriaceae</taxon>
        <taxon>Ignatzschineria</taxon>
    </lineage>
</organism>
<reference evidence="1" key="1">
    <citation type="journal article" date="2021" name="PeerJ">
        <title>Extensive microbial diversity within the chicken gut microbiome revealed by metagenomics and culture.</title>
        <authorList>
            <person name="Gilroy R."/>
            <person name="Ravi A."/>
            <person name="Getino M."/>
            <person name="Pursley I."/>
            <person name="Horton D.L."/>
            <person name="Alikhan N.F."/>
            <person name="Baker D."/>
            <person name="Gharbi K."/>
            <person name="Hall N."/>
            <person name="Watson M."/>
            <person name="Adriaenssens E.M."/>
            <person name="Foster-Nyarko E."/>
            <person name="Jarju S."/>
            <person name="Secka A."/>
            <person name="Antonio M."/>
            <person name="Oren A."/>
            <person name="Chaudhuri R.R."/>
            <person name="La Ragione R."/>
            <person name="Hildebrand F."/>
            <person name="Pallen M.J."/>
        </authorList>
    </citation>
    <scope>NUCLEOTIDE SEQUENCE</scope>
    <source>
        <strain evidence="1">CHK160-9182</strain>
    </source>
</reference>
<evidence type="ECO:0000313" key="1">
    <source>
        <dbReference type="EMBL" id="HIW06346.1"/>
    </source>
</evidence>
<dbReference type="AlphaFoldDB" id="A0A9D1TTN1"/>
<comment type="caution">
    <text evidence="1">The sequence shown here is derived from an EMBL/GenBank/DDBJ whole genome shotgun (WGS) entry which is preliminary data.</text>
</comment>
<dbReference type="EMBL" id="DXHP01000073">
    <property type="protein sequence ID" value="HIW06346.1"/>
    <property type="molecule type" value="Genomic_DNA"/>
</dbReference>
<dbReference type="Proteomes" id="UP000823934">
    <property type="component" value="Unassembled WGS sequence"/>
</dbReference>
<protein>
    <submittedName>
        <fullName evidence="1">Uncharacterized protein</fullName>
    </submittedName>
</protein>
<sequence length="166" mass="19865">MNIVILFSPNFPELVDEFFLDERNAPEIIETDYDIAPLIYDNKAVVTDYNDWDFVFLNIEHCFKANFQKKLKKLSKEKPIYMFAVNDTAEALWFEYHNEDKLQRQWISVEYEVQGNMGEYLKEEQTIGYPFIDEAYEDVGEEMFYELIEEITTFDVTTMIDEVKKK</sequence>
<name>A0A9D1TTN1_9GAMM</name>
<gene>
    <name evidence="1" type="ORF">H9889_03345</name>
</gene>
<accession>A0A9D1TTN1</accession>